<dbReference type="InterPro" id="IPR016024">
    <property type="entry name" value="ARM-type_fold"/>
</dbReference>
<dbReference type="SUPFAM" id="SSF48371">
    <property type="entry name" value="ARM repeat"/>
    <property type="match status" value="1"/>
</dbReference>
<dbReference type="Gene3D" id="1.25.10.10">
    <property type="entry name" value="Leucine-rich Repeat Variant"/>
    <property type="match status" value="2"/>
</dbReference>
<organism evidence="12 13">
    <name type="scientific">Junco hyemalis</name>
    <name type="common">Dark-eyed junco</name>
    <dbReference type="NCBI Taxonomy" id="40217"/>
    <lineage>
        <taxon>Eukaryota</taxon>
        <taxon>Metazoa</taxon>
        <taxon>Chordata</taxon>
        <taxon>Craniata</taxon>
        <taxon>Vertebrata</taxon>
        <taxon>Euteleostomi</taxon>
        <taxon>Archelosauria</taxon>
        <taxon>Archosauria</taxon>
        <taxon>Dinosauria</taxon>
        <taxon>Saurischia</taxon>
        <taxon>Theropoda</taxon>
        <taxon>Coelurosauria</taxon>
        <taxon>Aves</taxon>
        <taxon>Neognathae</taxon>
        <taxon>Neoaves</taxon>
        <taxon>Telluraves</taxon>
        <taxon>Australaves</taxon>
        <taxon>Passeriformes</taxon>
        <taxon>Passerellidae</taxon>
        <taxon>Junco</taxon>
    </lineage>
</organism>
<evidence type="ECO:0000256" key="9">
    <source>
        <dbReference type="ARBA" id="ARBA00030693"/>
    </source>
</evidence>
<dbReference type="AlphaFoldDB" id="A0A8C5ITB7"/>
<keyword evidence="6" id="KW-0963">Cytoplasm</keyword>
<dbReference type="GO" id="GO:0006606">
    <property type="term" value="P:protein import into nucleus"/>
    <property type="evidence" value="ECO:0007669"/>
    <property type="project" value="TreeGrafter"/>
</dbReference>
<evidence type="ECO:0000256" key="4">
    <source>
        <dbReference type="ARBA" id="ARBA00018945"/>
    </source>
</evidence>
<dbReference type="PANTHER" id="PTHR10997:SF8">
    <property type="entry name" value="EXPORTIN-2"/>
    <property type="match status" value="1"/>
</dbReference>
<evidence type="ECO:0000256" key="7">
    <source>
        <dbReference type="ARBA" id="ARBA00022927"/>
    </source>
</evidence>
<keyword evidence="13" id="KW-1185">Reference proteome</keyword>
<evidence type="ECO:0000313" key="12">
    <source>
        <dbReference type="Ensembl" id="ENSJHYP00000009201.1"/>
    </source>
</evidence>
<comment type="similarity">
    <text evidence="3">Belongs to the XPO2/CSE1 family.</text>
</comment>
<evidence type="ECO:0000256" key="5">
    <source>
        <dbReference type="ARBA" id="ARBA00022448"/>
    </source>
</evidence>
<evidence type="ECO:0000259" key="11">
    <source>
        <dbReference type="PROSITE" id="PS50166"/>
    </source>
</evidence>
<dbReference type="InterPro" id="IPR013713">
    <property type="entry name" value="XPO2_central"/>
</dbReference>
<name>A0A8C5ITB7_JUNHY</name>
<dbReference type="GO" id="GO:0005635">
    <property type="term" value="C:nuclear envelope"/>
    <property type="evidence" value="ECO:0007669"/>
    <property type="project" value="TreeGrafter"/>
</dbReference>
<evidence type="ECO:0000313" key="13">
    <source>
        <dbReference type="Proteomes" id="UP000694408"/>
    </source>
</evidence>
<dbReference type="InterPro" id="IPR011989">
    <property type="entry name" value="ARM-like"/>
</dbReference>
<keyword evidence="8" id="KW-0539">Nucleus</keyword>
<dbReference type="Ensembl" id="ENSJHYT00000011163.1">
    <property type="protein sequence ID" value="ENSJHYP00000009201.1"/>
    <property type="gene ID" value="ENSJHYG00000004712.1"/>
</dbReference>
<dbReference type="Proteomes" id="UP000694408">
    <property type="component" value="Unplaced"/>
</dbReference>
<evidence type="ECO:0000256" key="2">
    <source>
        <dbReference type="ARBA" id="ARBA00004496"/>
    </source>
</evidence>
<evidence type="ECO:0000256" key="10">
    <source>
        <dbReference type="ARBA" id="ARBA00032265"/>
    </source>
</evidence>
<dbReference type="GO" id="GO:0031267">
    <property type="term" value="F:small GTPase binding"/>
    <property type="evidence" value="ECO:0007669"/>
    <property type="project" value="InterPro"/>
</dbReference>
<dbReference type="Pfam" id="PF03810">
    <property type="entry name" value="IBN_N"/>
    <property type="match status" value="1"/>
</dbReference>
<keyword evidence="7" id="KW-0653">Protein transport</keyword>
<dbReference type="InterPro" id="IPR005043">
    <property type="entry name" value="XPO2_C"/>
</dbReference>
<comment type="subcellular location">
    <subcellularLocation>
        <location evidence="2">Cytoplasm</location>
    </subcellularLocation>
    <subcellularLocation>
        <location evidence="1">Nucleus</location>
    </subcellularLocation>
</comment>
<sequence>MELSDANLQTLTEYLKKTLDPDPAVRRPAEKFLESVEGSQNYPLLLLTLLEKSQENVIKVCASVTFKNYIKRNWRIVEDEPNKICESDRIAIKANIVPLMLSSPEQIQKQLSDAISIIGREDFPQKWPDLLTEMVNRFQSGDFHVINGVLRTAHSLFKRYRHEFKSNELWTEIKLVLDAFALPLTNLFKATIELCSTHANDASALKVLFSSLILIAKLFYSLNFQDLPEFFEDNMETWMTNFHSLLTLDNKLLQTDLVSNAIQFLASVCERPHYKHLFEDQNTLTSICEKVIVPNMEFRAADEEAFEDNSEEYIRRDLEGSDIDTRRRAACDLVRGLCKFFEGPVTGIFSGYVNSMLQEYAKNPSVNWKHKDAAIYLVTSLASKAQTQKHGITQANELVNLTEFFVNHIQPDLKSATVNEFPVLKADGIKYIMIFRNQVPKEQLLVSIPLLINHLQAESIVVHTYAAHALERLFTMRGTNNATLITAAEMAPFVEVLLTNLFKALTLPGSSENEYIMKAIMRSFSLLQESIIPYIPSVITQLTQKLLAVSKNPSKPHFNHYMFESICLSIRITCKANPEAVGSFEEALFLVFTEILQNDVQEFIPYVFQVMSLLLEMHKNEIPSSYMALFPHLLQPVLWERTGNIPPLVRLLQAYLERGASTIASAAADKIPGLLGVFQKLIASKANDHQGFYLLNSIIEHMPPESVDQYRKQIFILLFQRLQNSKTTKFIKSFLVFINLYCVRYGALALQEIFDSIQPKMFGMVLEKIIIPEIQKVSGQVEKKICAVGITKILTECPPMMDTEYTKLWIPLLQALIGLFELPEDDTIPDEEHFIDIEDTPGYQTAFSQLAFAGKKEHDPVGQMVNNPRIHLAQSLHKLSTACPGRVLSMLSTSLNAEALQYLQGYLQAASVSLL</sequence>
<accession>A0A8C5ITB7</accession>
<proteinExistence type="inferred from homology"/>
<keyword evidence="5" id="KW-0813">Transport</keyword>
<evidence type="ECO:0000256" key="1">
    <source>
        <dbReference type="ARBA" id="ARBA00004123"/>
    </source>
</evidence>
<reference evidence="12" key="2">
    <citation type="submission" date="2025-09" db="UniProtKB">
        <authorList>
            <consortium name="Ensembl"/>
        </authorList>
    </citation>
    <scope>IDENTIFICATION</scope>
</reference>
<dbReference type="InterPro" id="IPR001494">
    <property type="entry name" value="Importin-beta_N"/>
</dbReference>
<evidence type="ECO:0000256" key="8">
    <source>
        <dbReference type="ARBA" id="ARBA00023242"/>
    </source>
</evidence>
<evidence type="ECO:0000256" key="3">
    <source>
        <dbReference type="ARBA" id="ARBA00008669"/>
    </source>
</evidence>
<evidence type="ECO:0000256" key="6">
    <source>
        <dbReference type="ARBA" id="ARBA00022490"/>
    </source>
</evidence>
<dbReference type="GO" id="GO:0006611">
    <property type="term" value="P:protein export from nucleus"/>
    <property type="evidence" value="ECO:0007669"/>
    <property type="project" value="TreeGrafter"/>
</dbReference>
<dbReference type="Pfam" id="PF03378">
    <property type="entry name" value="CAS_CSE1"/>
    <property type="match status" value="1"/>
</dbReference>
<dbReference type="Pfam" id="PF08506">
    <property type="entry name" value="Cse1"/>
    <property type="match status" value="2"/>
</dbReference>
<dbReference type="PANTHER" id="PTHR10997">
    <property type="entry name" value="IMPORTIN-7, 8, 11"/>
    <property type="match status" value="1"/>
</dbReference>
<feature type="domain" description="Importin N-terminal" evidence="11">
    <location>
        <begin position="29"/>
        <end position="102"/>
    </location>
</feature>
<dbReference type="GO" id="GO:0005829">
    <property type="term" value="C:cytosol"/>
    <property type="evidence" value="ECO:0007669"/>
    <property type="project" value="TreeGrafter"/>
</dbReference>
<dbReference type="PROSITE" id="PS50166">
    <property type="entry name" value="IMPORTIN_B_NT"/>
    <property type="match status" value="1"/>
</dbReference>
<reference evidence="12" key="1">
    <citation type="submission" date="2025-08" db="UniProtKB">
        <authorList>
            <consortium name="Ensembl"/>
        </authorList>
    </citation>
    <scope>IDENTIFICATION</scope>
</reference>
<dbReference type="SMART" id="SM00913">
    <property type="entry name" value="IBN_N"/>
    <property type="match status" value="1"/>
</dbReference>
<protein>
    <recommendedName>
        <fullName evidence="4">Exportin-2</fullName>
    </recommendedName>
    <alternativeName>
        <fullName evidence="10">Chromosome segregation 1-like protein</fullName>
    </alternativeName>
    <alternativeName>
        <fullName evidence="9">Importin-alpha re-exporter</fullName>
    </alternativeName>
</protein>
<dbReference type="GO" id="GO:0005049">
    <property type="term" value="F:nuclear export signal receptor activity"/>
    <property type="evidence" value="ECO:0007669"/>
    <property type="project" value="TreeGrafter"/>
</dbReference>